<dbReference type="InterPro" id="IPR001926">
    <property type="entry name" value="TrpB-like_PALP"/>
</dbReference>
<evidence type="ECO:0000313" key="5">
    <source>
        <dbReference type="EMBL" id="MCL9813951.1"/>
    </source>
</evidence>
<sequence>METSHAFSGLTCLDCGTTIPADEVSGRCPDCGGVLDPQYEYDAIELDRATLDDRTDRSQWRYRELLPFTRESAVSLDEGGTPLVECPRLADELDVGRVLVKDDGRLPTGSTADRGQSLALTAAAGLDVTDVALPSPGASAQSAAAYAARAGLDSHAFVPSRTPFTNKAMINVHGGDMNVIGGRFDDAVDAFEDAIAEEPWHSLSAFDTPYRHEGRKTALFEIVEQLDWTLPDAIVAPTGSGLSIAGLYKGARELRELGLVDDLPALYAAQAAGCAPIVEAWGDGESESSPVELPDTICGELEIPDPNGSAHVLDALAATDGGAVSVEDPEILESAVTAASSEGLEVGTSTGAALGGTWRLAERDTLAEDDCVVVLNTGAGSKDDDVLRSHLMGQGI</sequence>
<organism evidence="5 6">
    <name type="scientific">Natranaeroarchaeum aerophilus</name>
    <dbReference type="NCBI Taxonomy" id="2917711"/>
    <lineage>
        <taxon>Archaea</taxon>
        <taxon>Methanobacteriati</taxon>
        <taxon>Methanobacteriota</taxon>
        <taxon>Stenosarchaea group</taxon>
        <taxon>Halobacteria</taxon>
        <taxon>Halobacteriales</taxon>
        <taxon>Natronoarchaeaceae</taxon>
        <taxon>Natranaeroarchaeum</taxon>
    </lineage>
</organism>
<dbReference type="Gene3D" id="3.40.50.1100">
    <property type="match status" value="2"/>
</dbReference>
<keyword evidence="2" id="KW-0663">Pyridoxal phosphate</keyword>
<dbReference type="EC" id="4.2.3.1" evidence="5"/>
<dbReference type="InterPro" id="IPR036052">
    <property type="entry name" value="TrpB-like_PALP_sf"/>
</dbReference>
<keyword evidence="3 5" id="KW-0456">Lyase</keyword>
<evidence type="ECO:0000256" key="1">
    <source>
        <dbReference type="ARBA" id="ARBA00001933"/>
    </source>
</evidence>
<dbReference type="RefSeq" id="WP_250596692.1">
    <property type="nucleotide sequence ID" value="NZ_JAKRVY010000004.1"/>
</dbReference>
<dbReference type="GO" id="GO:0004794">
    <property type="term" value="F:threonine deaminase activity"/>
    <property type="evidence" value="ECO:0007669"/>
    <property type="project" value="TreeGrafter"/>
</dbReference>
<comment type="cofactor">
    <cofactor evidence="1">
        <name>pyridoxal 5'-phosphate</name>
        <dbReference type="ChEBI" id="CHEBI:597326"/>
    </cofactor>
</comment>
<keyword evidence="6" id="KW-1185">Reference proteome</keyword>
<accession>A0AAE3FRQ3</accession>
<dbReference type="InterPro" id="IPR050147">
    <property type="entry name" value="Ser/Thr_Dehydratase"/>
</dbReference>
<dbReference type="AlphaFoldDB" id="A0AAE3FRQ3"/>
<dbReference type="SUPFAM" id="SSF53686">
    <property type="entry name" value="Tryptophan synthase beta subunit-like PLP-dependent enzymes"/>
    <property type="match status" value="1"/>
</dbReference>
<comment type="caution">
    <text evidence="5">The sequence shown here is derived from an EMBL/GenBank/DDBJ whole genome shotgun (WGS) entry which is preliminary data.</text>
</comment>
<evidence type="ECO:0000256" key="3">
    <source>
        <dbReference type="ARBA" id="ARBA00023239"/>
    </source>
</evidence>
<dbReference type="GO" id="GO:0009097">
    <property type="term" value="P:isoleucine biosynthetic process"/>
    <property type="evidence" value="ECO:0007669"/>
    <property type="project" value="TreeGrafter"/>
</dbReference>
<dbReference type="GO" id="GO:0006567">
    <property type="term" value="P:L-threonine catabolic process"/>
    <property type="evidence" value="ECO:0007669"/>
    <property type="project" value="TreeGrafter"/>
</dbReference>
<dbReference type="Pfam" id="PF00291">
    <property type="entry name" value="PALP"/>
    <property type="match status" value="1"/>
</dbReference>
<dbReference type="PANTHER" id="PTHR48078">
    <property type="entry name" value="THREONINE DEHYDRATASE, MITOCHONDRIAL-RELATED"/>
    <property type="match status" value="1"/>
</dbReference>
<dbReference type="GO" id="GO:0006565">
    <property type="term" value="P:L-serine catabolic process"/>
    <property type="evidence" value="ECO:0007669"/>
    <property type="project" value="TreeGrafter"/>
</dbReference>
<dbReference type="GO" id="GO:0003941">
    <property type="term" value="F:L-serine ammonia-lyase activity"/>
    <property type="evidence" value="ECO:0007669"/>
    <property type="project" value="TreeGrafter"/>
</dbReference>
<reference evidence="5 6" key="1">
    <citation type="journal article" date="2022" name="Syst. Appl. Microbiol.">
        <title>Natronocalculus amylovorans gen. nov., sp. nov., and Natranaeroarchaeum aerophilus sp. nov., dominant culturable amylolytic natronoarchaea from hypersaline soda lakes in southwestern Siberia.</title>
        <authorList>
            <person name="Sorokin D.Y."/>
            <person name="Elcheninov A.G."/>
            <person name="Khizhniak T.V."/>
            <person name="Koenen M."/>
            <person name="Bale N.J."/>
            <person name="Damste J.S.S."/>
            <person name="Kublanov I.V."/>
        </authorList>
    </citation>
    <scope>NUCLEOTIDE SEQUENCE [LARGE SCALE GENOMIC DNA]</scope>
    <source>
        <strain evidence="5 6">AArc-St1-1</strain>
    </source>
</reference>
<dbReference type="NCBIfam" id="NF006050">
    <property type="entry name" value="PRK08197.1"/>
    <property type="match status" value="1"/>
</dbReference>
<evidence type="ECO:0000259" key="4">
    <source>
        <dbReference type="Pfam" id="PF00291"/>
    </source>
</evidence>
<dbReference type="PANTHER" id="PTHR48078:SF6">
    <property type="entry name" value="L-THREONINE DEHYDRATASE CATABOLIC TDCB"/>
    <property type="match status" value="1"/>
</dbReference>
<evidence type="ECO:0000313" key="6">
    <source>
        <dbReference type="Proteomes" id="UP001202674"/>
    </source>
</evidence>
<proteinExistence type="predicted"/>
<feature type="domain" description="Tryptophan synthase beta chain-like PALP" evidence="4">
    <location>
        <begin position="74"/>
        <end position="378"/>
    </location>
</feature>
<dbReference type="Proteomes" id="UP001202674">
    <property type="component" value="Unassembled WGS sequence"/>
</dbReference>
<gene>
    <name evidence="5" type="ORF">AArcSt11_09830</name>
</gene>
<evidence type="ECO:0000256" key="2">
    <source>
        <dbReference type="ARBA" id="ARBA00022898"/>
    </source>
</evidence>
<name>A0AAE3FRQ3_9EURY</name>
<dbReference type="CDD" id="cd01563">
    <property type="entry name" value="Thr-synth_1"/>
    <property type="match status" value="1"/>
</dbReference>
<dbReference type="EMBL" id="JAKRVY010000004">
    <property type="protein sequence ID" value="MCL9813951.1"/>
    <property type="molecule type" value="Genomic_DNA"/>
</dbReference>
<protein>
    <submittedName>
        <fullName evidence="5">Threonine synthase</fullName>
        <ecNumber evidence="5">4.2.3.1</ecNumber>
    </submittedName>
</protein>
<dbReference type="GO" id="GO:0004795">
    <property type="term" value="F:threonine synthase activity"/>
    <property type="evidence" value="ECO:0007669"/>
    <property type="project" value="UniProtKB-EC"/>
</dbReference>